<proteinExistence type="inferred from homology"/>
<comment type="caution">
    <text evidence="3">The sequence shown here is derived from an EMBL/GenBank/DDBJ whole genome shotgun (WGS) entry which is preliminary data.</text>
</comment>
<evidence type="ECO:0000259" key="2">
    <source>
        <dbReference type="Pfam" id="PF00852"/>
    </source>
</evidence>
<organism evidence="3 4">
    <name type="scientific">Trichostrongylus colubriformis</name>
    <name type="common">Black scour worm</name>
    <dbReference type="NCBI Taxonomy" id="6319"/>
    <lineage>
        <taxon>Eukaryota</taxon>
        <taxon>Metazoa</taxon>
        <taxon>Ecdysozoa</taxon>
        <taxon>Nematoda</taxon>
        <taxon>Chromadorea</taxon>
        <taxon>Rhabditida</taxon>
        <taxon>Rhabditina</taxon>
        <taxon>Rhabditomorpha</taxon>
        <taxon>Strongyloidea</taxon>
        <taxon>Trichostrongylidae</taxon>
        <taxon>Trichostrongylus</taxon>
    </lineage>
</organism>
<keyword evidence="1" id="KW-0472">Membrane</keyword>
<keyword evidence="4" id="KW-1185">Reference proteome</keyword>
<gene>
    <name evidence="3" type="ORF">GCK32_008040</name>
</gene>
<dbReference type="EC" id="2.4.1.-" evidence="1"/>
<evidence type="ECO:0000313" key="3">
    <source>
        <dbReference type="EMBL" id="KAK5978208.1"/>
    </source>
</evidence>
<sequence>MERVQHNDTEFLKYFEWTKHYRKPSCYVSDAACRLCADLHAERKHRVQDIHVVNRFAHQCHNNEFVIG</sequence>
<keyword evidence="1" id="KW-0812">Transmembrane</keyword>
<evidence type="ECO:0000256" key="1">
    <source>
        <dbReference type="RuleBase" id="RU003832"/>
    </source>
</evidence>
<protein>
    <recommendedName>
        <fullName evidence="1">Fucosyltransferase</fullName>
        <ecNumber evidence="1">2.4.1.-</ecNumber>
    </recommendedName>
</protein>
<comment type="subcellular location">
    <subcellularLocation>
        <location evidence="1">Golgi apparatus</location>
        <location evidence="1">Golgi stack membrane</location>
        <topology evidence="1">Single-pass type II membrane protein</topology>
    </subcellularLocation>
</comment>
<evidence type="ECO:0000313" key="4">
    <source>
        <dbReference type="Proteomes" id="UP001331761"/>
    </source>
</evidence>
<name>A0AAN8G0E4_TRICO</name>
<dbReference type="InterPro" id="IPR055270">
    <property type="entry name" value="Glyco_tran_10_C"/>
</dbReference>
<dbReference type="GO" id="GO:0032580">
    <property type="term" value="C:Golgi cisterna membrane"/>
    <property type="evidence" value="ECO:0007669"/>
    <property type="project" value="UniProtKB-SubCell"/>
</dbReference>
<dbReference type="Pfam" id="PF00852">
    <property type="entry name" value="Glyco_transf_10"/>
    <property type="match status" value="1"/>
</dbReference>
<dbReference type="AlphaFoldDB" id="A0AAN8G0E4"/>
<reference evidence="3 4" key="1">
    <citation type="submission" date="2019-10" db="EMBL/GenBank/DDBJ databases">
        <title>Assembly and Annotation for the nematode Trichostrongylus colubriformis.</title>
        <authorList>
            <person name="Martin J."/>
        </authorList>
    </citation>
    <scope>NUCLEOTIDE SEQUENCE [LARGE SCALE GENOMIC DNA]</scope>
    <source>
        <strain evidence="3">G859</strain>
        <tissue evidence="3">Whole worm</tissue>
    </source>
</reference>
<feature type="domain" description="Fucosyltransferase C-terminal" evidence="2">
    <location>
        <begin position="2"/>
        <end position="50"/>
    </location>
</feature>
<comment type="similarity">
    <text evidence="1">Belongs to the glycosyltransferase 10 family.</text>
</comment>
<keyword evidence="1" id="KW-0808">Transferase</keyword>
<keyword evidence="1" id="KW-0328">Glycosyltransferase</keyword>
<dbReference type="Proteomes" id="UP001331761">
    <property type="component" value="Unassembled WGS sequence"/>
</dbReference>
<keyword evidence="1" id="KW-0333">Golgi apparatus</keyword>
<dbReference type="GO" id="GO:0016757">
    <property type="term" value="F:glycosyltransferase activity"/>
    <property type="evidence" value="ECO:0007669"/>
    <property type="project" value="UniProtKB-UniRule"/>
</dbReference>
<dbReference type="EMBL" id="WIXE01009718">
    <property type="protein sequence ID" value="KAK5978208.1"/>
    <property type="molecule type" value="Genomic_DNA"/>
</dbReference>
<accession>A0AAN8G0E4</accession>